<gene>
    <name evidence="1" type="ORF">CC86DRAFT_470542</name>
</gene>
<evidence type="ECO:0000313" key="1">
    <source>
        <dbReference type="EMBL" id="KAF2821290.1"/>
    </source>
</evidence>
<name>A0A6A6ZJS6_9PLEO</name>
<protein>
    <submittedName>
        <fullName evidence="1">Uncharacterized protein</fullName>
    </submittedName>
</protein>
<sequence length="158" mass="17764">MPLIKLNLFILVRLESIHPIKPPIRTEWSVSNTTTIEQTRREYKWSYVANVHPQVRQVAAGIPLSSTSNIIVVKQSESLDEVKGVMLGCVRELMDTVVERGTGQIELQWISAEGEKFKSALVTVDDGGVRPRTCIRFGIAPLHVVFMRLARQRRVDGG</sequence>
<dbReference type="AlphaFoldDB" id="A0A6A6ZJS6"/>
<accession>A0A6A6ZJS6</accession>
<reference evidence="1" key="1">
    <citation type="journal article" date="2020" name="Stud. Mycol.">
        <title>101 Dothideomycetes genomes: a test case for predicting lifestyles and emergence of pathogens.</title>
        <authorList>
            <person name="Haridas S."/>
            <person name="Albert R."/>
            <person name="Binder M."/>
            <person name="Bloem J."/>
            <person name="Labutti K."/>
            <person name="Salamov A."/>
            <person name="Andreopoulos B."/>
            <person name="Baker S."/>
            <person name="Barry K."/>
            <person name="Bills G."/>
            <person name="Bluhm B."/>
            <person name="Cannon C."/>
            <person name="Castanera R."/>
            <person name="Culley D."/>
            <person name="Daum C."/>
            <person name="Ezra D."/>
            <person name="Gonzalez J."/>
            <person name="Henrissat B."/>
            <person name="Kuo A."/>
            <person name="Liang C."/>
            <person name="Lipzen A."/>
            <person name="Lutzoni F."/>
            <person name="Magnuson J."/>
            <person name="Mondo S."/>
            <person name="Nolan M."/>
            <person name="Ohm R."/>
            <person name="Pangilinan J."/>
            <person name="Park H.-J."/>
            <person name="Ramirez L."/>
            <person name="Alfaro M."/>
            <person name="Sun H."/>
            <person name="Tritt A."/>
            <person name="Yoshinaga Y."/>
            <person name="Zwiers L.-H."/>
            <person name="Turgeon B."/>
            <person name="Goodwin S."/>
            <person name="Spatafora J."/>
            <person name="Crous P."/>
            <person name="Grigoriev I."/>
        </authorList>
    </citation>
    <scope>NUCLEOTIDE SEQUENCE</scope>
    <source>
        <strain evidence="1">CBS 113818</strain>
    </source>
</reference>
<evidence type="ECO:0000313" key="2">
    <source>
        <dbReference type="Proteomes" id="UP000799424"/>
    </source>
</evidence>
<keyword evidence="2" id="KW-1185">Reference proteome</keyword>
<dbReference type="EMBL" id="MU006237">
    <property type="protein sequence ID" value="KAF2821290.1"/>
    <property type="molecule type" value="Genomic_DNA"/>
</dbReference>
<dbReference type="Proteomes" id="UP000799424">
    <property type="component" value="Unassembled WGS sequence"/>
</dbReference>
<organism evidence="1 2">
    <name type="scientific">Ophiobolus disseminans</name>
    <dbReference type="NCBI Taxonomy" id="1469910"/>
    <lineage>
        <taxon>Eukaryota</taxon>
        <taxon>Fungi</taxon>
        <taxon>Dikarya</taxon>
        <taxon>Ascomycota</taxon>
        <taxon>Pezizomycotina</taxon>
        <taxon>Dothideomycetes</taxon>
        <taxon>Pleosporomycetidae</taxon>
        <taxon>Pleosporales</taxon>
        <taxon>Pleosporineae</taxon>
        <taxon>Phaeosphaeriaceae</taxon>
        <taxon>Ophiobolus</taxon>
    </lineage>
</organism>
<proteinExistence type="predicted"/>